<dbReference type="InterPro" id="IPR002110">
    <property type="entry name" value="Ankyrin_rpt"/>
</dbReference>
<dbReference type="PROSITE" id="PS50088">
    <property type="entry name" value="ANK_REPEAT"/>
    <property type="match status" value="1"/>
</dbReference>
<dbReference type="InterPro" id="IPR036770">
    <property type="entry name" value="Ankyrin_rpt-contain_sf"/>
</dbReference>
<dbReference type="PROSITE" id="PS50077">
    <property type="entry name" value="HEAT_REPEAT"/>
    <property type="match status" value="1"/>
</dbReference>
<keyword evidence="3" id="KW-0040">ANK repeat</keyword>
<dbReference type="PANTHER" id="PTHR12697:SF5">
    <property type="entry name" value="DEOXYHYPUSINE HYDROXYLASE"/>
    <property type="match status" value="1"/>
</dbReference>
<organism evidence="6 8">
    <name type="scientific">Didymodactylos carnosus</name>
    <dbReference type="NCBI Taxonomy" id="1234261"/>
    <lineage>
        <taxon>Eukaryota</taxon>
        <taxon>Metazoa</taxon>
        <taxon>Spiralia</taxon>
        <taxon>Gnathifera</taxon>
        <taxon>Rotifera</taxon>
        <taxon>Eurotatoria</taxon>
        <taxon>Bdelloidea</taxon>
        <taxon>Philodinida</taxon>
        <taxon>Philodinidae</taxon>
        <taxon>Didymodactylos</taxon>
    </lineage>
</organism>
<dbReference type="GO" id="GO:0030117">
    <property type="term" value="C:membrane coat"/>
    <property type="evidence" value="ECO:0007669"/>
    <property type="project" value="InterPro"/>
</dbReference>
<dbReference type="GO" id="GO:0016192">
    <property type="term" value="P:vesicle-mediated transport"/>
    <property type="evidence" value="ECO:0007669"/>
    <property type="project" value="InterPro"/>
</dbReference>
<dbReference type="InterPro" id="IPR021133">
    <property type="entry name" value="HEAT_type_2"/>
</dbReference>
<comment type="function">
    <text evidence="2">Catalyzes the hydroxylation of the N(6)-(4-aminobutyl)-L-lysine intermediate produced by deoxyhypusine synthase/DHPS on a critical lysine of the eukaryotic translation initiation factor 5A/eIF-5A. This is the second step of the post-translational modification of that lysine into an unusual amino acid residue named hypusine. Hypusination is unique to mature eIF-5A factor and is essential for its function.</text>
</comment>
<dbReference type="Pfam" id="PF13646">
    <property type="entry name" value="HEAT_2"/>
    <property type="match status" value="2"/>
</dbReference>
<evidence type="ECO:0000256" key="3">
    <source>
        <dbReference type="PROSITE-ProRule" id="PRU00023"/>
    </source>
</evidence>
<dbReference type="SMART" id="SM00185">
    <property type="entry name" value="ARM"/>
    <property type="match status" value="4"/>
</dbReference>
<protein>
    <recommendedName>
        <fullName evidence="5">NACHT domain-containing protein</fullName>
    </recommendedName>
</protein>
<dbReference type="Gene3D" id="1.25.10.10">
    <property type="entry name" value="Leucine-rich Repeat Variant"/>
    <property type="match status" value="7"/>
</dbReference>
<dbReference type="PROSITE" id="PS50837">
    <property type="entry name" value="NACHT"/>
    <property type="match status" value="1"/>
</dbReference>
<evidence type="ECO:0000313" key="7">
    <source>
        <dbReference type="EMBL" id="CAF3596270.1"/>
    </source>
</evidence>
<dbReference type="Gene3D" id="1.25.40.20">
    <property type="entry name" value="Ankyrin repeat-containing domain"/>
    <property type="match status" value="1"/>
</dbReference>
<dbReference type="GO" id="GO:0016491">
    <property type="term" value="F:oxidoreductase activity"/>
    <property type="evidence" value="ECO:0007669"/>
    <property type="project" value="TreeGrafter"/>
</dbReference>
<evidence type="ECO:0000313" key="8">
    <source>
        <dbReference type="Proteomes" id="UP000677228"/>
    </source>
</evidence>
<evidence type="ECO:0000256" key="1">
    <source>
        <dbReference type="ARBA" id="ARBA00022737"/>
    </source>
</evidence>
<dbReference type="Pfam" id="PF01602">
    <property type="entry name" value="Adaptin_N"/>
    <property type="match status" value="1"/>
</dbReference>
<sequence length="1590" mass="178816">PMKAVDIDSEELTSADLYHACENNNIEDVMRYIKSANINNIINENLHPSGSTALHIASHKGHNDIVKLLLKNGAFRSVTNKYGLTPFEEARTEATKDCFRQINTAHSFTGNRDDADYIKWVRASADLVKERDHFRTVTDSLKRYDHFATRDLLVEIINYYIKEYLRKSEGLSDANIKEIEYDFTQAFQQQDIIRYLIKAYTSPATNFHKVLNKHLAKYLLVYFDPNPVFIEHYRLVNCLKNIVALLVHHPDFINYHFIGITYRGMLMTENDLNQYQIGCQIMNLTFLSTSKNRKVAEIFSGAEAQSSLRKTLEQTPIQKPVMCQYKIRNIRTALNIELMSIVPEEEEVLITPFATFKVTSVKRHDPITNPSVLIEIEFEEYDASISEPNNLFDLIRHQHKRYSRIDRLVNPAKSFPIEQSYINLAIVDIKEQQEKEKKLRDAQHSDAIIGTFEEIHSAKSLINVKDIFGICKDQTKNVLVFGRAGIGKTTFCRYAAYQWATGAIWQQYKLVFLIPLRCLTESNYPLLLSGINYSLIDLVEKECFCHNLSDKDKTFLREQFDKSEVMWLLDGYDEIVQNVPAHLQYLFKQLLDTPHHILTSRPYSNTLSYAVQMTITGFADDNIAEYVKQFFDQIKDELNDALSKGQNLLNFLKLNPSIWGIAHIPVNLELICSLWADTDWSETKELTMTQLYDKITEWLFRRYMKNQQNIQTTQMTKQDVYNYCHKELAFLESIAFNAMKSNTIIIRPTLLKETLTETKCSLQHHPRLLHIGILKSFNHQPVGNQIEADKDYYFVHLSFQEYFAARYLVAILKDPSRQEANKFIKREKYNQRFALVLSFVCGLVTESNSELWIDTFWDTILGEPLDVVGIRHIQLVISCTEESSDNPNVPCRAELITYITRWLKYAVSTEYPVIRKQLTDSLRRSATLVHEPRVIATLIQLLQNNEPNVRKNVCNLISKLSLTKSQPELFHSLSTALLDVNKDVRMNVCEALGKLGEKAATTEVIRALVTALGDDKESVRWCTCKALGKISGKAPTAQVIRALVTALGDEVEYVRMNACETLGEMRDKAAITEVFRELVTALGDENEIVRRWACKALEEMGEKAPTTEVIRAFGTILGDENADVKIISAKTLGKIGEKAATTEVIRELVTILGDKDEYVRMNACKALGKMGGKAATAGVMRALVTILCHDKGCVRISACEALAKIGEKAATDEVIRALVTILGDEDDSVRWCACEALAEIGDKAAADEVIRALIIALRDENADVKINSCKALGKMNERAATDEVIRALVTILGDEDDSVRWCACEALAEIGEKAATTEVISALVIVLGDAKESVRRCACEALGKMNEKAVTVEVISALVIVLGDEKESVRRWACKALEEMGKRAATVEVVKALVTALGDGDRYVRMNACEALGKIGEKASIAEVIRALVTVLGDKDEYVRMNACEALGKMGGKAATAGVMRALVTILCHDKECVRISACEALAKIGEKAATDEVIRALVILLGDEDEYVRMNACEALAKIGEKAATDEVITALVTILGDEDEYVRMNACVALGKVGEKAATAEVIRALVTVLSDEGEYQMLCMQGSHENW</sequence>
<evidence type="ECO:0000259" key="5">
    <source>
        <dbReference type="PROSITE" id="PS50837"/>
    </source>
</evidence>
<dbReference type="SMART" id="SM01349">
    <property type="entry name" value="TOG"/>
    <property type="match status" value="2"/>
</dbReference>
<dbReference type="EMBL" id="CAJNOK010001445">
    <property type="protein sequence ID" value="CAF0812359.1"/>
    <property type="molecule type" value="Genomic_DNA"/>
</dbReference>
<evidence type="ECO:0000256" key="2">
    <source>
        <dbReference type="ARBA" id="ARBA00045876"/>
    </source>
</evidence>
<dbReference type="SMART" id="SM00567">
    <property type="entry name" value="EZ_HEAT"/>
    <property type="match status" value="16"/>
</dbReference>
<dbReference type="Pfam" id="PF05729">
    <property type="entry name" value="NACHT"/>
    <property type="match status" value="1"/>
</dbReference>
<feature type="non-terminal residue" evidence="6">
    <location>
        <position position="1"/>
    </location>
</feature>
<dbReference type="InterPro" id="IPR000225">
    <property type="entry name" value="Armadillo"/>
</dbReference>
<feature type="repeat" description="ANK" evidence="3">
    <location>
        <begin position="49"/>
        <end position="81"/>
    </location>
</feature>
<dbReference type="Pfam" id="PF12796">
    <property type="entry name" value="Ank_2"/>
    <property type="match status" value="1"/>
</dbReference>
<evidence type="ECO:0000256" key="4">
    <source>
        <dbReference type="PROSITE-ProRule" id="PRU00103"/>
    </source>
</evidence>
<evidence type="ECO:0000313" key="6">
    <source>
        <dbReference type="EMBL" id="CAF0812359.1"/>
    </source>
</evidence>
<gene>
    <name evidence="6" type="ORF">OVA965_LOCUS5215</name>
    <name evidence="7" type="ORF">TMI583_LOCUS5213</name>
</gene>
<dbReference type="SMART" id="SM00248">
    <property type="entry name" value="ANK"/>
    <property type="match status" value="1"/>
</dbReference>
<dbReference type="Proteomes" id="UP000682733">
    <property type="component" value="Unassembled WGS sequence"/>
</dbReference>
<feature type="domain" description="NACHT" evidence="5">
    <location>
        <begin position="476"/>
        <end position="602"/>
    </location>
</feature>
<dbReference type="PANTHER" id="PTHR12697">
    <property type="entry name" value="PBS LYASE HEAT-LIKE PROTEIN"/>
    <property type="match status" value="1"/>
</dbReference>
<dbReference type="InterPro" id="IPR011989">
    <property type="entry name" value="ARM-like"/>
</dbReference>
<keyword evidence="1" id="KW-0677">Repeat</keyword>
<dbReference type="InterPro" id="IPR004155">
    <property type="entry name" value="PBS_lyase_HEAT"/>
</dbReference>
<feature type="repeat" description="HEAT" evidence="4">
    <location>
        <begin position="1494"/>
        <end position="1531"/>
    </location>
</feature>
<dbReference type="InterPro" id="IPR016024">
    <property type="entry name" value="ARM-type_fold"/>
</dbReference>
<dbReference type="SUPFAM" id="SSF52540">
    <property type="entry name" value="P-loop containing nucleoside triphosphate hydrolases"/>
    <property type="match status" value="1"/>
</dbReference>
<accession>A0A8S2CV93</accession>
<proteinExistence type="predicted"/>
<dbReference type="GO" id="GO:0006886">
    <property type="term" value="P:intracellular protein transport"/>
    <property type="evidence" value="ECO:0007669"/>
    <property type="project" value="InterPro"/>
</dbReference>
<dbReference type="InterPro" id="IPR002553">
    <property type="entry name" value="Clathrin/coatomer_adapt-like_N"/>
</dbReference>
<dbReference type="Proteomes" id="UP000677228">
    <property type="component" value="Unassembled WGS sequence"/>
</dbReference>
<dbReference type="InterPro" id="IPR034085">
    <property type="entry name" value="TOG"/>
</dbReference>
<dbReference type="Gene3D" id="3.90.176.10">
    <property type="entry name" value="Toxin ADP-ribosyltransferase, Chain A, domain 1"/>
    <property type="match status" value="1"/>
</dbReference>
<reference evidence="6" key="1">
    <citation type="submission" date="2021-02" db="EMBL/GenBank/DDBJ databases">
        <authorList>
            <person name="Nowell W R."/>
        </authorList>
    </citation>
    <scope>NUCLEOTIDE SEQUENCE</scope>
</reference>
<dbReference type="SUPFAM" id="SSF48371">
    <property type="entry name" value="ARM repeat"/>
    <property type="match status" value="1"/>
</dbReference>
<comment type="caution">
    <text evidence="6">The sequence shown here is derived from an EMBL/GenBank/DDBJ whole genome shotgun (WGS) entry which is preliminary data.</text>
</comment>
<dbReference type="EMBL" id="CAJOBA010001445">
    <property type="protein sequence ID" value="CAF3596270.1"/>
    <property type="molecule type" value="Genomic_DNA"/>
</dbReference>
<dbReference type="PROSITE" id="PS50297">
    <property type="entry name" value="ANK_REP_REGION"/>
    <property type="match status" value="1"/>
</dbReference>
<dbReference type="Gene3D" id="3.40.50.300">
    <property type="entry name" value="P-loop containing nucleotide triphosphate hydrolases"/>
    <property type="match status" value="1"/>
</dbReference>
<dbReference type="InterPro" id="IPR027417">
    <property type="entry name" value="P-loop_NTPase"/>
</dbReference>
<dbReference type="SUPFAM" id="SSF56399">
    <property type="entry name" value="ADP-ribosylation"/>
    <property type="match status" value="1"/>
</dbReference>
<dbReference type="InterPro" id="IPR007111">
    <property type="entry name" value="NACHT_NTPase"/>
</dbReference>
<name>A0A8S2CV93_9BILA</name>
<dbReference type="SUPFAM" id="SSF48403">
    <property type="entry name" value="Ankyrin repeat"/>
    <property type="match status" value="1"/>
</dbReference>